<name>A0ABX2I513_ANAHA</name>
<evidence type="ECO:0000313" key="3">
    <source>
        <dbReference type="Proteomes" id="UP001644750"/>
    </source>
</evidence>
<dbReference type="EMBL" id="JAAITB010000036">
    <property type="protein sequence ID" value="NSJ80648.1"/>
    <property type="molecule type" value="Genomic_DNA"/>
</dbReference>
<organism evidence="2 3">
    <name type="scientific">Anaerostipes hadrus</name>
    <dbReference type="NCBI Taxonomy" id="649756"/>
    <lineage>
        <taxon>Bacteria</taxon>
        <taxon>Bacillati</taxon>
        <taxon>Bacillota</taxon>
        <taxon>Clostridia</taxon>
        <taxon>Lachnospirales</taxon>
        <taxon>Lachnospiraceae</taxon>
        <taxon>Anaerostipes</taxon>
    </lineage>
</organism>
<gene>
    <name evidence="2" type="ORF">G5A72_13890</name>
</gene>
<evidence type="ECO:0000313" key="2">
    <source>
        <dbReference type="EMBL" id="NSJ80648.1"/>
    </source>
</evidence>
<evidence type="ECO:0000256" key="1">
    <source>
        <dbReference type="SAM" id="MobiDB-lite"/>
    </source>
</evidence>
<keyword evidence="3" id="KW-1185">Reference proteome</keyword>
<dbReference type="Proteomes" id="UP001644750">
    <property type="component" value="Unassembled WGS sequence"/>
</dbReference>
<sequence>MKRIEKEIIKEPFSQSQDDIDADHHHDVGDLIISTDQSYYVEDILYCEGKEDDQRILLPDTESFSKRYGTEE</sequence>
<reference evidence="2 3" key="1">
    <citation type="journal article" date="2020" name="Cell Host Microbe">
        <title>Functional and Genomic Variation between Human-Derived Isolates of Lachnospiraceae Reveals Inter- and Intra-Species Diversity.</title>
        <authorList>
            <person name="Sorbara M.T."/>
            <person name="Littmann E.R."/>
            <person name="Fontana E."/>
            <person name="Moody T.U."/>
            <person name="Kohout C.E."/>
            <person name="Gjonbalaj M."/>
            <person name="Eaton V."/>
            <person name="Seok R."/>
            <person name="Leiner I.M."/>
            <person name="Pamer E.G."/>
        </authorList>
    </citation>
    <scope>NUCLEOTIDE SEQUENCE [LARGE SCALE GENOMIC DNA]</scope>
    <source>
        <strain evidence="2 3">MSK.14.57</strain>
    </source>
</reference>
<comment type="caution">
    <text evidence="2">The sequence shown here is derived from an EMBL/GenBank/DDBJ whole genome shotgun (WGS) entry which is preliminary data.</text>
</comment>
<protein>
    <submittedName>
        <fullName evidence="2">Uncharacterized protein</fullName>
    </submittedName>
</protein>
<feature type="compositionally biased region" description="Basic and acidic residues" evidence="1">
    <location>
        <begin position="1"/>
        <end position="10"/>
    </location>
</feature>
<accession>A0ABX2I513</accession>
<proteinExistence type="predicted"/>
<feature type="region of interest" description="Disordered" evidence="1">
    <location>
        <begin position="1"/>
        <end position="22"/>
    </location>
</feature>